<organism evidence="9 12">
    <name type="scientific">Cafeteria roenbergensis</name>
    <name type="common">Marine flagellate</name>
    <dbReference type="NCBI Taxonomy" id="33653"/>
    <lineage>
        <taxon>Eukaryota</taxon>
        <taxon>Sar</taxon>
        <taxon>Stramenopiles</taxon>
        <taxon>Bigyra</taxon>
        <taxon>Opalozoa</taxon>
        <taxon>Bicosoecida</taxon>
        <taxon>Cafeteriaceae</taxon>
        <taxon>Cafeteria</taxon>
    </lineage>
</organism>
<keyword evidence="7 9" id="KW-0830">Ubiquinone</keyword>
<evidence type="ECO:0000259" key="8">
    <source>
        <dbReference type="Pfam" id="PF00361"/>
    </source>
</evidence>
<keyword evidence="7" id="KW-0813">Transport</keyword>
<comment type="similarity">
    <text evidence="3 7">Belongs to the complex I subunit 4 family.</text>
</comment>
<evidence type="ECO:0000256" key="7">
    <source>
        <dbReference type="RuleBase" id="RU003297"/>
    </source>
</evidence>
<dbReference type="InterPro" id="IPR001750">
    <property type="entry name" value="ND/Mrp_TM"/>
</dbReference>
<dbReference type="InterPro" id="IPR010227">
    <property type="entry name" value="NADH_Q_OxRdtase_chainM/4"/>
</dbReference>
<comment type="caution">
    <text evidence="9">The sequence shown here is derived from an EMBL/GenBank/DDBJ whole genome shotgun (WGS) entry which is preliminary data.</text>
</comment>
<keyword evidence="4 7" id="KW-0812">Transmembrane</keyword>
<dbReference type="GO" id="GO:0042773">
    <property type="term" value="P:ATP synthesis coupled electron transport"/>
    <property type="evidence" value="ECO:0007669"/>
    <property type="project" value="InterPro"/>
</dbReference>
<keyword evidence="7" id="KW-0249">Electron transport</keyword>
<evidence type="ECO:0000256" key="4">
    <source>
        <dbReference type="ARBA" id="ARBA00022692"/>
    </source>
</evidence>
<accession>A0A5A8BYJ3</accession>
<feature type="transmembrane region" description="Helical" evidence="7">
    <location>
        <begin position="416"/>
        <end position="442"/>
    </location>
</feature>
<dbReference type="GO" id="GO:0008137">
    <property type="term" value="F:NADH dehydrogenase (ubiquinone) activity"/>
    <property type="evidence" value="ECO:0007669"/>
    <property type="project" value="UniProtKB-UniRule"/>
</dbReference>
<evidence type="ECO:0000256" key="5">
    <source>
        <dbReference type="ARBA" id="ARBA00022989"/>
    </source>
</evidence>
<feature type="transmembrane region" description="Helical" evidence="7">
    <location>
        <begin position="210"/>
        <end position="230"/>
    </location>
</feature>
<sequence>MGTSISFYYCIWLLLKFFESSDIWGLPIEFQIDLILHPSLNYVLPIGVDSLSIWFVILNHLIIYLSLLYTFSTQNKQYGFIYCLLLLQWGIGGAFMVFDLLGFFIFFELTLIPIYLLILIYGSRERKIRASYLISLYTLFGSIFMFFNIFYCFAKFGTTNFFVLMTLDFAPEDAKFLWITFFIAFAAKIPMIPFHIWLPEAHVEAPTIGSVILAALLLKLGTYGILRFLLHLFPEATLYFSPLINVFALISIVFTSLTAIRQIDLKKIIAYSSIGHMNVVLLGMLIPSVESLEGAIFQMLSHGIIAGALFFIVGAFYQRYKVRSLEYFGGFMITAPLLATFFLIFSMANISFPGTSSFIGEFMICFGLFEYNSFAVIIASINMVTGAAYTLWALNRVNFGNLKSQYILSYGDVNRLEFYIFCLLVTLMILMGIFPNFILGILHSVSHFLAFTF</sequence>
<feature type="transmembrane region" description="Helical" evidence="7">
    <location>
        <begin position="103"/>
        <end position="122"/>
    </location>
</feature>
<feature type="transmembrane region" description="Helical" evidence="7">
    <location>
        <begin position="78"/>
        <end position="97"/>
    </location>
</feature>
<dbReference type="GO" id="GO:0003954">
    <property type="term" value="F:NADH dehydrogenase activity"/>
    <property type="evidence" value="ECO:0007669"/>
    <property type="project" value="TreeGrafter"/>
</dbReference>
<feature type="transmembrane region" description="Helical" evidence="7">
    <location>
        <begin position="329"/>
        <end position="352"/>
    </location>
</feature>
<dbReference type="EMBL" id="VLTM01000270">
    <property type="protein sequence ID" value="KAA0145497.1"/>
    <property type="molecule type" value="Genomic_DNA"/>
</dbReference>
<gene>
    <name evidence="9" type="primary">ND4</name>
    <name evidence="10" type="ORF">FNF28_10001</name>
    <name evidence="9" type="ORF">FNF29_10001</name>
    <name evidence="11" type="ORF">FNF31_10001</name>
</gene>
<dbReference type="PRINTS" id="PR01437">
    <property type="entry name" value="NUOXDRDTASE4"/>
</dbReference>
<keyword evidence="5 7" id="KW-1133">Transmembrane helix</keyword>
<dbReference type="Proteomes" id="UP000323011">
    <property type="component" value="Mitochondrion MT"/>
</dbReference>
<evidence type="ECO:0000256" key="2">
    <source>
        <dbReference type="ARBA" id="ARBA00004141"/>
    </source>
</evidence>
<dbReference type="OMA" id="ITRWGNQ"/>
<evidence type="ECO:0000313" key="12">
    <source>
        <dbReference type="Proteomes" id="UP000323011"/>
    </source>
</evidence>
<keyword evidence="7 9" id="KW-0496">Mitochondrion</keyword>
<evidence type="ECO:0000256" key="6">
    <source>
        <dbReference type="ARBA" id="ARBA00023136"/>
    </source>
</evidence>
<feature type="transmembrane region" description="Helical" evidence="7">
    <location>
        <begin position="372"/>
        <end position="395"/>
    </location>
</feature>
<name>A0A5A8BYJ3_CAFRO</name>
<evidence type="ECO:0000313" key="11">
    <source>
        <dbReference type="EMBL" id="KAA0145497.1"/>
    </source>
</evidence>
<feature type="domain" description="NADH:quinone oxidoreductase/Mrp antiporter transmembrane" evidence="8">
    <location>
        <begin position="99"/>
        <end position="381"/>
    </location>
</feature>
<dbReference type="GO" id="GO:0031966">
    <property type="term" value="C:mitochondrial membrane"/>
    <property type="evidence" value="ECO:0007669"/>
    <property type="project" value="UniProtKB-SubCell"/>
</dbReference>
<dbReference type="EMBL" id="VLTL01000396">
    <property type="protein sequence ID" value="KAA0145463.1"/>
    <property type="molecule type" value="Genomic_DNA"/>
</dbReference>
<evidence type="ECO:0000313" key="10">
    <source>
        <dbReference type="EMBL" id="KAA0145463.1"/>
    </source>
</evidence>
<dbReference type="EC" id="7.1.1.2" evidence="7"/>
<dbReference type="GO" id="GO:0015990">
    <property type="term" value="P:electron transport coupled proton transport"/>
    <property type="evidence" value="ECO:0007669"/>
    <property type="project" value="TreeGrafter"/>
</dbReference>
<reference evidence="9 12" key="1">
    <citation type="submission" date="2019-07" db="EMBL/GenBank/DDBJ databases">
        <title>Genomes of Cafeteria roenbergensis.</title>
        <authorList>
            <person name="Fischer M.G."/>
            <person name="Hackl T."/>
            <person name="Roman M."/>
        </authorList>
    </citation>
    <scope>NUCLEOTIDE SEQUENCE [LARGE SCALE GENOMIC DNA]</scope>
    <source>
        <strain evidence="9 12">BVI</strain>
        <strain evidence="11">Cflag</strain>
        <strain evidence="10">RCC970-E3</strain>
    </source>
</reference>
<dbReference type="EMBL" id="VLTN01000170">
    <property type="protein sequence ID" value="KAA0145427.1"/>
    <property type="molecule type" value="Genomic_DNA"/>
</dbReference>
<dbReference type="AlphaFoldDB" id="A0A5A8BYJ3"/>
<comment type="function">
    <text evidence="1">Core subunit of the mitochondrial membrane respiratory chain NADH dehydrogenase (Complex I) that is believed to belong to the minimal assembly required for catalysis. Complex I functions in the transfer of electrons from NADH to the respiratory chain. The immediate electron acceptor for the enzyme is believed to be ubiquinone.</text>
</comment>
<protein>
    <recommendedName>
        <fullName evidence="7">NADH-ubiquinone oxidoreductase chain 4</fullName>
        <ecNumber evidence="7">7.1.1.2</ecNumber>
    </recommendedName>
</protein>
<feature type="transmembrane region" description="Helical" evidence="7">
    <location>
        <begin position="236"/>
        <end position="257"/>
    </location>
</feature>
<feature type="transmembrane region" description="Helical" evidence="7">
    <location>
        <begin position="134"/>
        <end position="156"/>
    </location>
</feature>
<keyword evidence="7" id="KW-0520">NAD</keyword>
<proteinExistence type="inferred from homology"/>
<feature type="transmembrane region" description="Helical" evidence="7">
    <location>
        <begin position="176"/>
        <end position="198"/>
    </location>
</feature>
<comment type="function">
    <text evidence="7">Core subunit of the mitochondrial membrane respiratory chain NADH dehydrogenase (Complex I) which catalyzes electron transfer from NADH through the respiratory chain, using ubiquinone as an electron acceptor. Essential for the catalytic activity and assembly of complex I.</text>
</comment>
<evidence type="ECO:0000256" key="1">
    <source>
        <dbReference type="ARBA" id="ARBA00003257"/>
    </source>
</evidence>
<feature type="transmembrane region" description="Helical" evidence="7">
    <location>
        <begin position="295"/>
        <end position="317"/>
    </location>
</feature>
<dbReference type="PANTHER" id="PTHR43507">
    <property type="entry name" value="NADH-UBIQUINONE OXIDOREDUCTASE CHAIN 4"/>
    <property type="match status" value="1"/>
</dbReference>
<comment type="subcellular location">
    <subcellularLocation>
        <location evidence="2">Membrane</location>
        <topology evidence="2">Multi-pass membrane protein</topology>
    </subcellularLocation>
    <subcellularLocation>
        <location evidence="7">Mitochondrion membrane</location>
        <topology evidence="7">Multi-pass membrane protein</topology>
    </subcellularLocation>
</comment>
<dbReference type="GO" id="GO:0048039">
    <property type="term" value="F:ubiquinone binding"/>
    <property type="evidence" value="ECO:0007669"/>
    <property type="project" value="TreeGrafter"/>
</dbReference>
<dbReference type="Pfam" id="PF00361">
    <property type="entry name" value="Proton_antipo_M"/>
    <property type="match status" value="1"/>
</dbReference>
<keyword evidence="12" id="KW-1185">Reference proteome</keyword>
<feature type="transmembrane region" description="Helical" evidence="7">
    <location>
        <begin position="51"/>
        <end position="71"/>
    </location>
</feature>
<keyword evidence="7" id="KW-0679">Respiratory chain</keyword>
<evidence type="ECO:0000256" key="3">
    <source>
        <dbReference type="ARBA" id="ARBA00009025"/>
    </source>
</evidence>
<dbReference type="PANTHER" id="PTHR43507:SF1">
    <property type="entry name" value="NADH-UBIQUINONE OXIDOREDUCTASE CHAIN 4"/>
    <property type="match status" value="1"/>
</dbReference>
<dbReference type="NCBIfam" id="TIGR01972">
    <property type="entry name" value="NDH_I_M"/>
    <property type="match status" value="1"/>
</dbReference>
<comment type="catalytic activity">
    <reaction evidence="7">
        <text>a ubiquinone + NADH + 5 H(+)(in) = a ubiquinol + NAD(+) + 4 H(+)(out)</text>
        <dbReference type="Rhea" id="RHEA:29091"/>
        <dbReference type="Rhea" id="RHEA-COMP:9565"/>
        <dbReference type="Rhea" id="RHEA-COMP:9566"/>
        <dbReference type="ChEBI" id="CHEBI:15378"/>
        <dbReference type="ChEBI" id="CHEBI:16389"/>
        <dbReference type="ChEBI" id="CHEBI:17976"/>
        <dbReference type="ChEBI" id="CHEBI:57540"/>
        <dbReference type="ChEBI" id="CHEBI:57945"/>
        <dbReference type="EC" id="7.1.1.2"/>
    </reaction>
</comment>
<geneLocation type="mitochondrion" evidence="9"/>
<dbReference type="Proteomes" id="UP000325113">
    <property type="component" value="Mitochondrion MT"/>
</dbReference>
<evidence type="ECO:0000313" key="9">
    <source>
        <dbReference type="EMBL" id="KAA0145427.1"/>
    </source>
</evidence>
<keyword evidence="6 7" id="KW-0472">Membrane</keyword>
<feature type="transmembrane region" description="Helical" evidence="7">
    <location>
        <begin position="269"/>
        <end position="289"/>
    </location>
</feature>
<dbReference type="InterPro" id="IPR003918">
    <property type="entry name" value="NADH_UbQ_OxRdtase"/>
</dbReference>
<dbReference type="Proteomes" id="UP000324907">
    <property type="component" value="Mitochondrion MT"/>
</dbReference>